<evidence type="ECO:0008006" key="3">
    <source>
        <dbReference type="Google" id="ProtNLM"/>
    </source>
</evidence>
<evidence type="ECO:0000313" key="2">
    <source>
        <dbReference type="Proteomes" id="UP001597532"/>
    </source>
</evidence>
<sequence>MIEISNFEIMDINLQNKKIELIQWLSTLNDKSMIDELMKLREKERTDWWNEIESHEKESIEKGIQDADDGKLTSHSTVKKVYEKWL</sequence>
<evidence type="ECO:0000313" key="1">
    <source>
        <dbReference type="EMBL" id="MFD2788698.1"/>
    </source>
</evidence>
<dbReference type="EMBL" id="JBHUOK010000004">
    <property type="protein sequence ID" value="MFD2788698.1"/>
    <property type="molecule type" value="Genomic_DNA"/>
</dbReference>
<name>A0ABW5VAK2_9FLAO</name>
<dbReference type="Proteomes" id="UP001597532">
    <property type="component" value="Unassembled WGS sequence"/>
</dbReference>
<reference evidence="2" key="1">
    <citation type="journal article" date="2019" name="Int. J. Syst. Evol. Microbiol.">
        <title>The Global Catalogue of Microorganisms (GCM) 10K type strain sequencing project: providing services to taxonomists for standard genome sequencing and annotation.</title>
        <authorList>
            <consortium name="The Broad Institute Genomics Platform"/>
            <consortium name="The Broad Institute Genome Sequencing Center for Infectious Disease"/>
            <person name="Wu L."/>
            <person name="Ma J."/>
        </authorList>
    </citation>
    <scope>NUCLEOTIDE SEQUENCE [LARGE SCALE GENOMIC DNA]</scope>
    <source>
        <strain evidence="2">KCTC 52924</strain>
    </source>
</reference>
<organism evidence="1 2">
    <name type="scientific">Arenibacter antarcticus</name>
    <dbReference type="NCBI Taxonomy" id="2040469"/>
    <lineage>
        <taxon>Bacteria</taxon>
        <taxon>Pseudomonadati</taxon>
        <taxon>Bacteroidota</taxon>
        <taxon>Flavobacteriia</taxon>
        <taxon>Flavobacteriales</taxon>
        <taxon>Flavobacteriaceae</taxon>
        <taxon>Arenibacter</taxon>
    </lineage>
</organism>
<accession>A0ABW5VAK2</accession>
<gene>
    <name evidence="1" type="ORF">ACFS1K_02870</name>
</gene>
<protein>
    <recommendedName>
        <fullName evidence="3">Addiction module component</fullName>
    </recommendedName>
</protein>
<dbReference type="RefSeq" id="WP_251806900.1">
    <property type="nucleotide sequence ID" value="NZ_CP166679.1"/>
</dbReference>
<comment type="caution">
    <text evidence="1">The sequence shown here is derived from an EMBL/GenBank/DDBJ whole genome shotgun (WGS) entry which is preliminary data.</text>
</comment>
<keyword evidence="2" id="KW-1185">Reference proteome</keyword>
<proteinExistence type="predicted"/>